<evidence type="ECO:0000256" key="6">
    <source>
        <dbReference type="SAM" id="MobiDB-lite"/>
    </source>
</evidence>
<dbReference type="InterPro" id="IPR035367">
    <property type="entry name" value="Nrap_D2"/>
</dbReference>
<keyword evidence="4 5" id="KW-0539">Nucleus</keyword>
<protein>
    <recommendedName>
        <fullName evidence="5">U3 small nucleolar RNA-associated protein 22</fullName>
    </recommendedName>
</protein>
<evidence type="ECO:0000259" key="12">
    <source>
        <dbReference type="Pfam" id="PF17407"/>
    </source>
</evidence>
<comment type="similarity">
    <text evidence="2 5">Belongs to the NRAP family.</text>
</comment>
<dbReference type="GO" id="GO:0032545">
    <property type="term" value="C:CURI complex"/>
    <property type="evidence" value="ECO:0007669"/>
    <property type="project" value="TreeGrafter"/>
</dbReference>
<name>A0A4P6XGJ0_9ASCO</name>
<reference evidence="14" key="1">
    <citation type="submission" date="2019-03" db="EMBL/GenBank/DDBJ databases">
        <title>Snf2 controls pulcherriminic acid biosynthesis and connects pigmentation and antifungal activity of the yeast Metschnikowia pulcherrima.</title>
        <authorList>
            <person name="Gore-Lloyd D."/>
            <person name="Sumann I."/>
            <person name="Brachmann A.O."/>
            <person name="Schneeberger K."/>
            <person name="Ortiz-Merino R.A."/>
            <person name="Moreno-Beltran M."/>
            <person name="Schlaefli M."/>
            <person name="Kirner P."/>
            <person name="Santos Kron A."/>
            <person name="Wolfe K.H."/>
            <person name="Piel J."/>
            <person name="Ahrens C.H."/>
            <person name="Henk D."/>
            <person name="Freimoser F.M."/>
        </authorList>
    </citation>
    <scope>NUCLEOTIDE SEQUENCE [LARGE SCALE GENOMIC DNA]</scope>
    <source>
        <strain evidence="14">APC 1.2</strain>
    </source>
</reference>
<keyword evidence="14" id="KW-1185">Reference proteome</keyword>
<evidence type="ECO:0000256" key="5">
    <source>
        <dbReference type="RuleBase" id="RU364032"/>
    </source>
</evidence>
<dbReference type="GO" id="GO:0006364">
    <property type="term" value="P:rRNA processing"/>
    <property type="evidence" value="ECO:0007669"/>
    <property type="project" value="UniProtKB-KW"/>
</dbReference>
<feature type="domain" description="Nrap protein" evidence="8">
    <location>
        <begin position="353"/>
        <end position="502"/>
    </location>
</feature>
<dbReference type="Pfam" id="PF17406">
    <property type="entry name" value="Nrap_D5"/>
    <property type="match status" value="1"/>
</dbReference>
<keyword evidence="5" id="KW-0690">Ribosome biogenesis</keyword>
<dbReference type="Gene3D" id="3.30.70.3030">
    <property type="match status" value="1"/>
</dbReference>
<feature type="domain" description="Nrap protein" evidence="11">
    <location>
        <begin position="876"/>
        <end position="1045"/>
    </location>
</feature>
<evidence type="ECO:0000259" key="7">
    <source>
        <dbReference type="Pfam" id="PF03813"/>
    </source>
</evidence>
<evidence type="ECO:0000313" key="13">
    <source>
        <dbReference type="EMBL" id="QBM86442.1"/>
    </source>
</evidence>
<feature type="region of interest" description="Disordered" evidence="6">
    <location>
        <begin position="1"/>
        <end position="26"/>
    </location>
</feature>
<keyword evidence="3 5" id="KW-0694">RNA-binding</keyword>
<evidence type="ECO:0000259" key="8">
    <source>
        <dbReference type="Pfam" id="PF17403"/>
    </source>
</evidence>
<sequence length="1184" mass="131896">MAKRKLAEQDDVSDAESQLAQVPEHTATEIQLEKSLADLNSELESDAAELEDESGEENVEKGDGIAAPAGPVIHGRPTKKQRKQITAQEVQMARETAELFKLNIFKLQIDELMSEVKIKELNVAKIEKVLHRLHDCISQVPAATNLTLSEAERAINGKKVAIAFPDPKPQKVNYKFGYLPPADVSLVGSFGLKTGIAQANGSAIDISLTMPSELFLPKDYLNYRALYKRSFYLSYLADQLIPITKKNGLPVKISYTYLNDDVLCPVLTLESIHTDNEADLSFHKTKFSINLIVALPFGVFDAKKLLPDRNCIRVQSDADELPPTPYYNSAVLSLTTYDYYLKFLYANKKAADAFKDACTLGRLWLQQREFGSAISKGGFGHFEFAILLGALLSGGGTNGNKILLHGFSSYQLFKGAIKYLATMDLRTGYLSFSSLIGDGASCKFNPDAGFNTPTLFDKTVKLNILWKMTNASYQDLRQTAANTLTLLNDVVFDRFDAILLQKVRLDSLKYDLLYSLEVPDEVEESFGALEKITFITLDNYIKHKLHSILRIALGERVSSLTITNKKTTSTFPLAKRKPSSQHSKLYTIGVQLNPDECDKLVTKGPNDGDDVEVAKFRAFWGAKSSLRKFKDGTIQHCVVWTLERAEPLVSQIIRYCLGTHFHGSASSILHSTTSFFNQRLPAPLTAPSGSQSITSTANYTLVKTSFDNLSKVMYNLELPLGIKSMMPAGSAFRTTTLLQPVPFAVGNPDFWCDAVLQFETSNRWPDEIAAMEKTKSAFLLRISSVMNKESTYRTFITRDDSIPFNNDVTLLNVLTPDGFGFRFRVLSERDEVLYLRAVRNSDTKKALVQDVYFKFNQKYLGSIKHTRTIGILSSGFPYYSPTVRLFKQWLDAHTLLSHFTEELVELIALKPFVDPAPFTVPNSVEKGFLQILNFVAHWNWKEDPLILDLVKRSDDADDLDNKLSEKLTALAYQVVRGNFDKIRASDPSGVKTQFFVGTRDDPSGILWSSNVTLPIASRLTALARAATQLTQEQGINERTLDLLFTPALNDFDFVIKMKGNDASKLTGISKASEYKNLSYQTYFPDDLTSRSDLTQVLADLLNKKFGSAIIFSTRKCAAAFSDPGNMICGVFVPSATTKKKFRVSLGVDVKPTGDGDDVVINKETIMDQIKLLGGDAIKAIKFRK</sequence>
<dbReference type="PANTHER" id="PTHR17972:SF0">
    <property type="entry name" value="NUCLEOLAR PROTEIN 6"/>
    <property type="match status" value="1"/>
</dbReference>
<dbReference type="Proteomes" id="UP000292447">
    <property type="component" value="Chromosome I"/>
</dbReference>
<evidence type="ECO:0000259" key="10">
    <source>
        <dbReference type="Pfam" id="PF17405"/>
    </source>
</evidence>
<evidence type="ECO:0000256" key="4">
    <source>
        <dbReference type="ARBA" id="ARBA00023242"/>
    </source>
</evidence>
<dbReference type="InterPro" id="IPR005554">
    <property type="entry name" value="NOL6/Upt22"/>
</dbReference>
<dbReference type="STRING" id="2163413.A0A4P6XGJ0"/>
<dbReference type="InterPro" id="IPR035370">
    <property type="entry name" value="Nrap_D5"/>
</dbReference>
<dbReference type="GO" id="GO:0034456">
    <property type="term" value="C:UTP-C complex"/>
    <property type="evidence" value="ECO:0007669"/>
    <property type="project" value="TreeGrafter"/>
</dbReference>
<dbReference type="Pfam" id="PF17405">
    <property type="entry name" value="Nrap_D4"/>
    <property type="match status" value="1"/>
</dbReference>
<feature type="compositionally biased region" description="Acidic residues" evidence="6">
    <location>
        <begin position="41"/>
        <end position="57"/>
    </location>
</feature>
<dbReference type="InterPro" id="IPR035371">
    <property type="entry name" value="Nrap_D6"/>
</dbReference>
<organism evidence="13 14">
    <name type="scientific">Metschnikowia aff. pulcherrima</name>
    <dbReference type="NCBI Taxonomy" id="2163413"/>
    <lineage>
        <taxon>Eukaryota</taxon>
        <taxon>Fungi</taxon>
        <taxon>Dikarya</taxon>
        <taxon>Ascomycota</taxon>
        <taxon>Saccharomycotina</taxon>
        <taxon>Pichiomycetes</taxon>
        <taxon>Metschnikowiaceae</taxon>
        <taxon>Metschnikowia</taxon>
    </lineage>
</organism>
<dbReference type="Pfam" id="PF17403">
    <property type="entry name" value="Nrap_D2"/>
    <property type="match status" value="1"/>
</dbReference>
<dbReference type="InterPro" id="IPR035368">
    <property type="entry name" value="Nrap_D3"/>
</dbReference>
<dbReference type="GO" id="GO:0032040">
    <property type="term" value="C:small-subunit processome"/>
    <property type="evidence" value="ECO:0007669"/>
    <property type="project" value="TreeGrafter"/>
</dbReference>
<feature type="domain" description="Nrap protein" evidence="9">
    <location>
        <begin position="508"/>
        <end position="661"/>
    </location>
</feature>
<dbReference type="GO" id="GO:0006409">
    <property type="term" value="P:tRNA export from nucleus"/>
    <property type="evidence" value="ECO:0007669"/>
    <property type="project" value="TreeGrafter"/>
</dbReference>
<evidence type="ECO:0000259" key="11">
    <source>
        <dbReference type="Pfam" id="PF17406"/>
    </source>
</evidence>
<dbReference type="InterPro" id="IPR035369">
    <property type="entry name" value="Nrap_D4"/>
</dbReference>
<dbReference type="EMBL" id="CP034456">
    <property type="protein sequence ID" value="QBM86442.1"/>
    <property type="molecule type" value="Genomic_DNA"/>
</dbReference>
<dbReference type="AlphaFoldDB" id="A0A4P6XGJ0"/>
<dbReference type="Gene3D" id="3.30.70.3020">
    <property type="match status" value="1"/>
</dbReference>
<dbReference type="PANTHER" id="PTHR17972">
    <property type="entry name" value="NUCLEOLAR RNA-ASSOCIATED PROTEIN"/>
    <property type="match status" value="1"/>
</dbReference>
<evidence type="ECO:0000259" key="9">
    <source>
        <dbReference type="Pfam" id="PF17404"/>
    </source>
</evidence>
<comment type="subcellular location">
    <subcellularLocation>
        <location evidence="1 5">Nucleus</location>
        <location evidence="1 5">Nucleolus</location>
    </subcellularLocation>
</comment>
<dbReference type="InterPro" id="IPR035082">
    <property type="entry name" value="Nrap_D1"/>
</dbReference>
<feature type="domain" description="Nrap protein" evidence="7">
    <location>
        <begin position="204"/>
        <end position="349"/>
    </location>
</feature>
<evidence type="ECO:0000256" key="2">
    <source>
        <dbReference type="ARBA" id="ARBA00006674"/>
    </source>
</evidence>
<dbReference type="Pfam" id="PF03813">
    <property type="entry name" value="Nrap"/>
    <property type="match status" value="1"/>
</dbReference>
<evidence type="ECO:0000256" key="1">
    <source>
        <dbReference type="ARBA" id="ARBA00004604"/>
    </source>
</evidence>
<dbReference type="Pfam" id="PF17404">
    <property type="entry name" value="Nrap_D3"/>
    <property type="match status" value="1"/>
</dbReference>
<evidence type="ECO:0000313" key="14">
    <source>
        <dbReference type="Proteomes" id="UP000292447"/>
    </source>
</evidence>
<gene>
    <name evidence="13" type="primary">MPUL0A10840</name>
    <name evidence="13" type="ORF">METSCH_A10840</name>
</gene>
<evidence type="ECO:0000256" key="3">
    <source>
        <dbReference type="ARBA" id="ARBA00022884"/>
    </source>
</evidence>
<feature type="region of interest" description="Disordered" evidence="6">
    <location>
        <begin position="41"/>
        <end position="81"/>
    </location>
</feature>
<dbReference type="GO" id="GO:0003723">
    <property type="term" value="F:RNA binding"/>
    <property type="evidence" value="ECO:0007669"/>
    <property type="project" value="UniProtKB-KW"/>
</dbReference>
<accession>A0A4P6XGJ0</accession>
<feature type="domain" description="Nrap protein" evidence="10">
    <location>
        <begin position="687"/>
        <end position="871"/>
    </location>
</feature>
<dbReference type="Gene3D" id="1.10.1410.10">
    <property type="match status" value="2"/>
</dbReference>
<keyword evidence="5" id="KW-0687">Ribonucleoprotein</keyword>
<feature type="domain" description="Nrap protein" evidence="12">
    <location>
        <begin position="1048"/>
        <end position="1180"/>
    </location>
</feature>
<dbReference type="Pfam" id="PF17407">
    <property type="entry name" value="Nrap_D6"/>
    <property type="match status" value="1"/>
</dbReference>
<keyword evidence="5" id="KW-0698">rRNA processing</keyword>
<proteinExistence type="inferred from homology"/>